<dbReference type="RefSeq" id="XP_007391146.1">
    <property type="nucleotide sequence ID" value="XM_007391084.1"/>
</dbReference>
<proteinExistence type="predicted"/>
<dbReference type="InParanoid" id="K5WQI7"/>
<keyword evidence="2" id="KW-1185">Reference proteome</keyword>
<accession>K5WQI7</accession>
<evidence type="ECO:0000313" key="2">
    <source>
        <dbReference type="Proteomes" id="UP000008370"/>
    </source>
</evidence>
<sequence length="108" mass="12053">MLRMVSNVNLCKVCNTVIAMIVEHILAKGKLTVQKCETIGGVNLAETVEILQYHWVNDFGATTMFTVSGFNFVFIMLTLPEMVQIYVTNVTVNDVPQKSREETRIAAA</sequence>
<dbReference type="Proteomes" id="UP000008370">
    <property type="component" value="Unassembled WGS sequence"/>
</dbReference>
<dbReference type="EMBL" id="JH930468">
    <property type="protein sequence ID" value="EKM61745.1"/>
    <property type="molecule type" value="Genomic_DNA"/>
</dbReference>
<protein>
    <submittedName>
        <fullName evidence="1">Uncharacterized protein</fullName>
    </submittedName>
</protein>
<dbReference type="GeneID" id="18910709"/>
<gene>
    <name evidence="1" type="ORF">PHACADRAFT_190932</name>
</gene>
<name>K5WQI7_PHACS</name>
<evidence type="ECO:0000313" key="1">
    <source>
        <dbReference type="EMBL" id="EKM61745.1"/>
    </source>
</evidence>
<dbReference type="KEGG" id="pco:PHACADRAFT_190932"/>
<dbReference type="HOGENOM" id="CLU_2197856_0_0_1"/>
<dbReference type="AlphaFoldDB" id="K5WQI7"/>
<reference evidence="1 2" key="1">
    <citation type="journal article" date="2012" name="BMC Genomics">
        <title>Comparative genomics of the white-rot fungi, Phanerochaete carnosa and P. chrysosporium, to elucidate the genetic basis of the distinct wood types they colonize.</title>
        <authorList>
            <person name="Suzuki H."/>
            <person name="MacDonald J."/>
            <person name="Syed K."/>
            <person name="Salamov A."/>
            <person name="Hori C."/>
            <person name="Aerts A."/>
            <person name="Henrissat B."/>
            <person name="Wiebenga A."/>
            <person name="vanKuyk P.A."/>
            <person name="Barry K."/>
            <person name="Lindquist E."/>
            <person name="LaButti K."/>
            <person name="Lapidus A."/>
            <person name="Lucas S."/>
            <person name="Coutinho P."/>
            <person name="Gong Y."/>
            <person name="Samejima M."/>
            <person name="Mahadevan R."/>
            <person name="Abou-Zaid M."/>
            <person name="de Vries R.P."/>
            <person name="Igarashi K."/>
            <person name="Yadav J.S."/>
            <person name="Grigoriev I.V."/>
            <person name="Master E.R."/>
        </authorList>
    </citation>
    <scope>NUCLEOTIDE SEQUENCE [LARGE SCALE GENOMIC DNA]</scope>
    <source>
        <strain evidence="1 2">HHB-10118-sp</strain>
    </source>
</reference>
<organism evidence="1 2">
    <name type="scientific">Phanerochaete carnosa (strain HHB-10118-sp)</name>
    <name type="common">White-rot fungus</name>
    <name type="synonym">Peniophora carnosa</name>
    <dbReference type="NCBI Taxonomy" id="650164"/>
    <lineage>
        <taxon>Eukaryota</taxon>
        <taxon>Fungi</taxon>
        <taxon>Dikarya</taxon>
        <taxon>Basidiomycota</taxon>
        <taxon>Agaricomycotina</taxon>
        <taxon>Agaricomycetes</taxon>
        <taxon>Polyporales</taxon>
        <taxon>Phanerochaetaceae</taxon>
        <taxon>Phanerochaete</taxon>
    </lineage>
</organism>